<dbReference type="EMBL" id="BTGU01000069">
    <property type="protein sequence ID" value="GMN57346.1"/>
    <property type="molecule type" value="Genomic_DNA"/>
</dbReference>
<reference evidence="1" key="1">
    <citation type="submission" date="2023-07" db="EMBL/GenBank/DDBJ databases">
        <title>draft genome sequence of fig (Ficus carica).</title>
        <authorList>
            <person name="Takahashi T."/>
            <person name="Nishimura K."/>
        </authorList>
    </citation>
    <scope>NUCLEOTIDE SEQUENCE</scope>
</reference>
<dbReference type="Proteomes" id="UP001187192">
    <property type="component" value="Unassembled WGS sequence"/>
</dbReference>
<evidence type="ECO:0000313" key="1">
    <source>
        <dbReference type="EMBL" id="GMN57346.1"/>
    </source>
</evidence>
<comment type="caution">
    <text evidence="1">The sequence shown here is derived from an EMBL/GenBank/DDBJ whole genome shotgun (WGS) entry which is preliminary data.</text>
</comment>
<evidence type="ECO:0000313" key="2">
    <source>
        <dbReference type="Proteomes" id="UP001187192"/>
    </source>
</evidence>
<organism evidence="1 2">
    <name type="scientific">Ficus carica</name>
    <name type="common">Common fig</name>
    <dbReference type="NCBI Taxonomy" id="3494"/>
    <lineage>
        <taxon>Eukaryota</taxon>
        <taxon>Viridiplantae</taxon>
        <taxon>Streptophyta</taxon>
        <taxon>Embryophyta</taxon>
        <taxon>Tracheophyta</taxon>
        <taxon>Spermatophyta</taxon>
        <taxon>Magnoliopsida</taxon>
        <taxon>eudicotyledons</taxon>
        <taxon>Gunneridae</taxon>
        <taxon>Pentapetalae</taxon>
        <taxon>rosids</taxon>
        <taxon>fabids</taxon>
        <taxon>Rosales</taxon>
        <taxon>Moraceae</taxon>
        <taxon>Ficeae</taxon>
        <taxon>Ficus</taxon>
    </lineage>
</organism>
<dbReference type="AlphaFoldDB" id="A0AA88DL89"/>
<proteinExistence type="predicted"/>
<name>A0AA88DL89_FICCA</name>
<sequence length="118" mass="13497">MDDGVGVVLDGASEVVLVADLHRFVDGGPEPGHFRGSQTGNRRKRKWIREEQKERGDRVGVGFRGGNEVWLRRPLTMGDERDDDDESNRTPYDVVFVICCCCWISRRRLPFGFVLFRA</sequence>
<protein>
    <submittedName>
        <fullName evidence="1">Uncharacterized protein</fullName>
    </submittedName>
</protein>
<gene>
    <name evidence="1" type="ORF">TIFTF001_026440</name>
</gene>
<accession>A0AA88DL89</accession>
<keyword evidence="2" id="KW-1185">Reference proteome</keyword>